<dbReference type="CDD" id="cd00165">
    <property type="entry name" value="S4"/>
    <property type="match status" value="1"/>
</dbReference>
<dbReference type="OrthoDB" id="9811532at2"/>
<comment type="caution">
    <text evidence="2">The sequence shown here is derived from an EMBL/GenBank/DDBJ whole genome shotgun (WGS) entry which is preliminary data.</text>
</comment>
<sequence length="68" mass="7987">MQTFTLEGEFIPLIQLLKALNWVEHGGMAQRMVEEGLVKYNGEVDLRKRLKVRRGDWIEFEGKQVEII</sequence>
<dbReference type="SUPFAM" id="SSF55174">
    <property type="entry name" value="Alpha-L RNA-binding motif"/>
    <property type="match status" value="1"/>
</dbReference>
<dbReference type="AlphaFoldDB" id="A0A4U0H209"/>
<keyword evidence="1" id="KW-0694">RNA-binding</keyword>
<dbReference type="EMBL" id="SUKA01000003">
    <property type="protein sequence ID" value="TJY65623.1"/>
    <property type="molecule type" value="Genomic_DNA"/>
</dbReference>
<reference evidence="2 3" key="1">
    <citation type="submission" date="2019-04" db="EMBL/GenBank/DDBJ databases">
        <title>Sphingobacterium olei sp. nov., isolated from oil-contaminated soil.</title>
        <authorList>
            <person name="Liu B."/>
        </authorList>
    </citation>
    <scope>NUCLEOTIDE SEQUENCE [LARGE SCALE GENOMIC DNA]</scope>
    <source>
        <strain evidence="2 3">Y3L14</strain>
    </source>
</reference>
<accession>A0A4U0H209</accession>
<name>A0A4U0H209_9SPHI</name>
<proteinExistence type="predicted"/>
<gene>
    <name evidence="2" type="ORF">FAZ19_10845</name>
</gene>
<dbReference type="Pfam" id="PF13275">
    <property type="entry name" value="S4_2"/>
    <property type="match status" value="1"/>
</dbReference>
<keyword evidence="3" id="KW-1185">Reference proteome</keyword>
<evidence type="ECO:0000313" key="2">
    <source>
        <dbReference type="EMBL" id="TJY65623.1"/>
    </source>
</evidence>
<dbReference type="RefSeq" id="WP_136820752.1">
    <property type="nucleotide sequence ID" value="NZ_BMJX01000003.1"/>
</dbReference>
<protein>
    <submittedName>
        <fullName evidence="2">RNA-binding S4 domain-containing protein</fullName>
    </submittedName>
</protein>
<dbReference type="InterPro" id="IPR036986">
    <property type="entry name" value="S4_RNA-bd_sf"/>
</dbReference>
<evidence type="ECO:0000313" key="3">
    <source>
        <dbReference type="Proteomes" id="UP000309872"/>
    </source>
</evidence>
<dbReference type="GO" id="GO:0003723">
    <property type="term" value="F:RNA binding"/>
    <property type="evidence" value="ECO:0007669"/>
    <property type="project" value="UniProtKB-KW"/>
</dbReference>
<evidence type="ECO:0000256" key="1">
    <source>
        <dbReference type="PROSITE-ProRule" id="PRU00182"/>
    </source>
</evidence>
<dbReference type="Proteomes" id="UP000309872">
    <property type="component" value="Unassembled WGS sequence"/>
</dbReference>
<organism evidence="2 3">
    <name type="scientific">Sphingobacterium alkalisoli</name>
    <dbReference type="NCBI Taxonomy" id="1874115"/>
    <lineage>
        <taxon>Bacteria</taxon>
        <taxon>Pseudomonadati</taxon>
        <taxon>Bacteroidota</taxon>
        <taxon>Sphingobacteriia</taxon>
        <taxon>Sphingobacteriales</taxon>
        <taxon>Sphingobacteriaceae</taxon>
        <taxon>Sphingobacterium</taxon>
    </lineage>
</organism>
<dbReference type="PROSITE" id="PS50889">
    <property type="entry name" value="S4"/>
    <property type="match status" value="1"/>
</dbReference>
<dbReference type="Gene3D" id="3.10.290.10">
    <property type="entry name" value="RNA-binding S4 domain"/>
    <property type="match status" value="1"/>
</dbReference>